<proteinExistence type="predicted"/>
<dbReference type="Proteomes" id="UP000781958">
    <property type="component" value="Unassembled WGS sequence"/>
</dbReference>
<evidence type="ECO:0000313" key="2">
    <source>
        <dbReference type="Proteomes" id="UP000781958"/>
    </source>
</evidence>
<reference evidence="1 2" key="1">
    <citation type="submission" date="2021-03" db="EMBL/GenBank/DDBJ databases">
        <title>Genomic Encyclopedia of Type Strains, Phase III (KMG-III): the genomes of soil and plant-associated and newly described type strains.</title>
        <authorList>
            <person name="Whitman W."/>
        </authorList>
    </citation>
    <scope>NUCLEOTIDE SEQUENCE [LARGE SCALE GENOMIC DNA]</scope>
    <source>
        <strain evidence="1 2">IMMIB AFH-6</strain>
    </source>
</reference>
<sequence>MACSLCKHFARWAPTAAMRHPQYGDCTDPEQWGEGGTRLVRDCETCDRFVRAESDNAAA</sequence>
<keyword evidence="2" id="KW-1185">Reference proteome</keyword>
<comment type="caution">
    <text evidence="1">The sequence shown here is derived from an EMBL/GenBank/DDBJ whole genome shotgun (WGS) entry which is preliminary data.</text>
</comment>
<organism evidence="1 2">
    <name type="scientific">Azospirillum rugosum</name>
    <dbReference type="NCBI Taxonomy" id="416170"/>
    <lineage>
        <taxon>Bacteria</taxon>
        <taxon>Pseudomonadati</taxon>
        <taxon>Pseudomonadota</taxon>
        <taxon>Alphaproteobacteria</taxon>
        <taxon>Rhodospirillales</taxon>
        <taxon>Azospirillaceae</taxon>
        <taxon>Azospirillum</taxon>
    </lineage>
</organism>
<accession>A0ABS4SFL3</accession>
<evidence type="ECO:0000313" key="1">
    <source>
        <dbReference type="EMBL" id="MBP2290737.1"/>
    </source>
</evidence>
<name>A0ABS4SFL3_9PROT</name>
<protein>
    <submittedName>
        <fullName evidence="1">Uncharacterized protein</fullName>
    </submittedName>
</protein>
<gene>
    <name evidence="1" type="ORF">J2851_000474</name>
</gene>
<dbReference type="EMBL" id="JAGINP010000001">
    <property type="protein sequence ID" value="MBP2290737.1"/>
    <property type="molecule type" value="Genomic_DNA"/>
</dbReference>